<reference evidence="7 8" key="1">
    <citation type="journal article" date="2021" name="Environ. Microbiol.">
        <title>New insights into the diversity and evolution of the archaeal mobilome from three complete genomes of Saccharolobus shibatae.</title>
        <authorList>
            <person name="Medvedeva S."/>
            <person name="Brandt D."/>
            <person name="Cvirkaite-Krupovic V."/>
            <person name="Liu Y."/>
            <person name="Severinov K."/>
            <person name="Ishino S."/>
            <person name="Ishino Y."/>
            <person name="Prangishvili D."/>
            <person name="Kalinowski J."/>
            <person name="Krupovic M."/>
        </authorList>
    </citation>
    <scope>NUCLEOTIDE SEQUENCE [LARGE SCALE GENOMIC DNA]</scope>
    <source>
        <strain evidence="6">BEU9</strain>
        <strain evidence="7 8">S38A</strain>
    </source>
</reference>
<keyword evidence="8" id="KW-1185">Reference proteome</keyword>
<proteinExistence type="predicted"/>
<dbReference type="Proteomes" id="UP000693941">
    <property type="component" value="Chromosome"/>
</dbReference>
<evidence type="ECO:0000256" key="3">
    <source>
        <dbReference type="ARBA" id="ARBA00022827"/>
    </source>
</evidence>
<dbReference type="InterPro" id="IPR051169">
    <property type="entry name" value="NADH-Q_oxidoreductase"/>
</dbReference>
<organism evidence="7 8">
    <name type="scientific">Saccharolobus shibatae</name>
    <dbReference type="NCBI Taxonomy" id="2286"/>
    <lineage>
        <taxon>Archaea</taxon>
        <taxon>Thermoproteota</taxon>
        <taxon>Thermoprotei</taxon>
        <taxon>Sulfolobales</taxon>
        <taxon>Sulfolobaceae</taxon>
        <taxon>Saccharolobus</taxon>
    </lineage>
</organism>
<dbReference type="AlphaFoldDB" id="A0A8F5C1I8"/>
<evidence type="ECO:0000259" key="5">
    <source>
        <dbReference type="Pfam" id="PF07992"/>
    </source>
</evidence>
<dbReference type="PANTHER" id="PTHR42913">
    <property type="entry name" value="APOPTOSIS-INDUCING FACTOR 1"/>
    <property type="match status" value="1"/>
</dbReference>
<dbReference type="GO" id="GO:0019646">
    <property type="term" value="P:aerobic electron transport chain"/>
    <property type="evidence" value="ECO:0007669"/>
    <property type="project" value="TreeGrafter"/>
</dbReference>
<evidence type="ECO:0000313" key="7">
    <source>
        <dbReference type="EMBL" id="QXJ35286.1"/>
    </source>
</evidence>
<evidence type="ECO:0000256" key="4">
    <source>
        <dbReference type="ARBA" id="ARBA00023002"/>
    </source>
</evidence>
<protein>
    <submittedName>
        <fullName evidence="7">NADH dehydrogenase</fullName>
    </submittedName>
</protein>
<sequence length="340" mass="37617">MRVVIIGGGFAGIAAKCKYPKESILIDKSDRFLLTPKLIDTIAYGENSTYYRKPDVLAEVVNVNFREKKVITDMGDISYDKLIIALGYSQDLSKIKGAKDHVMKLETFNDALKIREEIVKAKSLIAIGGGDLGVEVIGSTVELLSRFKRMKKERIMLINRGHRILPHMPEQISLRAERILSQLGVELVLNASVEEIRGKTVITDKGEFSADHVFYAGGIKGSDFLEKLKLSLKNGKMEVNEDLSSVDYKDVYGAGACASTFYPSNADVSMQSGIHAITNAIEGRDDKFKPRALADVVDIDSNFMGVFLGSPIVGFPAKLLKTIAFVNVYYKINRVNLLTR</sequence>
<evidence type="ECO:0000313" key="6">
    <source>
        <dbReference type="EMBL" id="QXJ32260.1"/>
    </source>
</evidence>
<comment type="cofactor">
    <cofactor evidence="1">
        <name>FAD</name>
        <dbReference type="ChEBI" id="CHEBI:57692"/>
    </cofactor>
</comment>
<name>A0A8F5C1I8_9CREN</name>
<dbReference type="InterPro" id="IPR023753">
    <property type="entry name" value="FAD/NAD-binding_dom"/>
</dbReference>
<evidence type="ECO:0000256" key="1">
    <source>
        <dbReference type="ARBA" id="ARBA00001974"/>
    </source>
</evidence>
<dbReference type="GeneID" id="65560359"/>
<dbReference type="EMBL" id="CP077713">
    <property type="protein sequence ID" value="QXJ35286.1"/>
    <property type="molecule type" value="Genomic_DNA"/>
</dbReference>
<feature type="domain" description="FAD/NAD(P)-binding" evidence="5">
    <location>
        <begin position="1"/>
        <end position="273"/>
    </location>
</feature>
<evidence type="ECO:0000256" key="2">
    <source>
        <dbReference type="ARBA" id="ARBA00022630"/>
    </source>
</evidence>
<accession>A0A8F5C1I8</accession>
<gene>
    <name evidence="6" type="ORF">J5U21_01911</name>
    <name evidence="7" type="ORF">J5U22_01833</name>
</gene>
<keyword evidence="4" id="KW-0560">Oxidoreductase</keyword>
<keyword evidence="2" id="KW-0285">Flavoprotein</keyword>
<dbReference type="RefSeq" id="WP_218257905.1">
    <property type="nucleotide sequence ID" value="NZ_CP077713.1"/>
</dbReference>
<dbReference type="Pfam" id="PF07992">
    <property type="entry name" value="Pyr_redox_2"/>
    <property type="match status" value="1"/>
</dbReference>
<dbReference type="EMBL" id="CP077715">
    <property type="protein sequence ID" value="QXJ32260.1"/>
    <property type="molecule type" value="Genomic_DNA"/>
</dbReference>
<keyword evidence="3" id="KW-0274">FAD</keyword>
<dbReference type="PANTHER" id="PTHR42913:SF3">
    <property type="entry name" value="64 KDA MITOCHONDRIAL NADH DEHYDROGENASE (EUROFUNG)"/>
    <property type="match status" value="1"/>
</dbReference>
<evidence type="ECO:0000313" key="8">
    <source>
        <dbReference type="Proteomes" id="UP000694036"/>
    </source>
</evidence>
<dbReference type="Proteomes" id="UP000694036">
    <property type="component" value="Chromosome"/>
</dbReference>
<dbReference type="GO" id="GO:0003955">
    <property type="term" value="F:NAD(P)H dehydrogenase (quinone) activity"/>
    <property type="evidence" value="ECO:0007669"/>
    <property type="project" value="TreeGrafter"/>
</dbReference>